<dbReference type="Proteomes" id="UP000652761">
    <property type="component" value="Unassembled WGS sequence"/>
</dbReference>
<feature type="signal peptide" evidence="1">
    <location>
        <begin position="1"/>
        <end position="27"/>
    </location>
</feature>
<evidence type="ECO:0000256" key="1">
    <source>
        <dbReference type="SAM" id="SignalP"/>
    </source>
</evidence>
<dbReference type="AlphaFoldDB" id="A0A843U021"/>
<organism evidence="2 3">
    <name type="scientific">Colocasia esculenta</name>
    <name type="common">Wild taro</name>
    <name type="synonym">Arum esculentum</name>
    <dbReference type="NCBI Taxonomy" id="4460"/>
    <lineage>
        <taxon>Eukaryota</taxon>
        <taxon>Viridiplantae</taxon>
        <taxon>Streptophyta</taxon>
        <taxon>Embryophyta</taxon>
        <taxon>Tracheophyta</taxon>
        <taxon>Spermatophyta</taxon>
        <taxon>Magnoliopsida</taxon>
        <taxon>Liliopsida</taxon>
        <taxon>Araceae</taxon>
        <taxon>Aroideae</taxon>
        <taxon>Colocasieae</taxon>
        <taxon>Colocasia</taxon>
    </lineage>
</organism>
<accession>A0A843U021</accession>
<keyword evidence="3" id="KW-1185">Reference proteome</keyword>
<reference evidence="2" key="1">
    <citation type="submission" date="2017-07" db="EMBL/GenBank/DDBJ databases">
        <title>Taro Niue Genome Assembly and Annotation.</title>
        <authorList>
            <person name="Atibalentja N."/>
            <person name="Keating K."/>
            <person name="Fields C.J."/>
        </authorList>
    </citation>
    <scope>NUCLEOTIDE SEQUENCE</scope>
    <source>
        <strain evidence="2">Niue_2</strain>
        <tissue evidence="2">Leaf</tissue>
    </source>
</reference>
<gene>
    <name evidence="2" type="ORF">Taro_007357</name>
</gene>
<evidence type="ECO:0000313" key="3">
    <source>
        <dbReference type="Proteomes" id="UP000652761"/>
    </source>
</evidence>
<evidence type="ECO:0000313" key="2">
    <source>
        <dbReference type="EMBL" id="MQL74983.1"/>
    </source>
</evidence>
<protein>
    <recommendedName>
        <fullName evidence="4">Secreted protein</fullName>
    </recommendedName>
</protein>
<name>A0A843U021_COLES</name>
<dbReference type="EMBL" id="NMUH01000230">
    <property type="protein sequence ID" value="MQL74983.1"/>
    <property type="molecule type" value="Genomic_DNA"/>
</dbReference>
<comment type="caution">
    <text evidence="2">The sequence shown here is derived from an EMBL/GenBank/DDBJ whole genome shotgun (WGS) entry which is preliminary data.</text>
</comment>
<evidence type="ECO:0008006" key="4">
    <source>
        <dbReference type="Google" id="ProtNLM"/>
    </source>
</evidence>
<keyword evidence="1" id="KW-0732">Signal</keyword>
<feature type="chain" id="PRO_5032478692" description="Secreted protein" evidence="1">
    <location>
        <begin position="28"/>
        <end position="187"/>
    </location>
</feature>
<proteinExistence type="predicted"/>
<sequence length="187" mass="21081">MVMSTFVSSMGCLCLHWMLTWFDGYTCVNDGVFVPPSDNMPLRMSFHDTGGLKHVPLCVSFYDTGGLKHVPLRVSFYDTGGLKHVPLRVSFYDTGGLKHVALRVSFYDTGGLKHPPFAGSVRKRVGLSACLCFLGHPGRFLALWDIPVIWLSRTSRPFFWLYGTFLSFGFLGHPDRFLALRDIPVIW</sequence>